<reference evidence="1" key="1">
    <citation type="submission" date="2014-11" db="EMBL/GenBank/DDBJ databases">
        <authorList>
            <person name="Amaro Gonzalez C."/>
        </authorList>
    </citation>
    <scope>NUCLEOTIDE SEQUENCE</scope>
</reference>
<proteinExistence type="predicted"/>
<dbReference type="AlphaFoldDB" id="A0A0E9UEB0"/>
<evidence type="ECO:0000313" key="1">
    <source>
        <dbReference type="EMBL" id="JAH63555.1"/>
    </source>
</evidence>
<name>A0A0E9UEB0_ANGAN</name>
<accession>A0A0E9UEB0</accession>
<sequence length="28" mass="3259">MFAGGCHHDSRTGMLLFRSYLRFLKNTV</sequence>
<organism evidence="1">
    <name type="scientific">Anguilla anguilla</name>
    <name type="common">European freshwater eel</name>
    <name type="synonym">Muraena anguilla</name>
    <dbReference type="NCBI Taxonomy" id="7936"/>
    <lineage>
        <taxon>Eukaryota</taxon>
        <taxon>Metazoa</taxon>
        <taxon>Chordata</taxon>
        <taxon>Craniata</taxon>
        <taxon>Vertebrata</taxon>
        <taxon>Euteleostomi</taxon>
        <taxon>Actinopterygii</taxon>
        <taxon>Neopterygii</taxon>
        <taxon>Teleostei</taxon>
        <taxon>Anguilliformes</taxon>
        <taxon>Anguillidae</taxon>
        <taxon>Anguilla</taxon>
    </lineage>
</organism>
<dbReference type="EMBL" id="GBXM01045022">
    <property type="protein sequence ID" value="JAH63555.1"/>
    <property type="molecule type" value="Transcribed_RNA"/>
</dbReference>
<protein>
    <submittedName>
        <fullName evidence="1">Uncharacterized protein</fullName>
    </submittedName>
</protein>
<reference evidence="1" key="2">
    <citation type="journal article" date="2015" name="Fish Shellfish Immunol.">
        <title>Early steps in the European eel (Anguilla anguilla)-Vibrio vulnificus interaction in the gills: Role of the RtxA13 toxin.</title>
        <authorList>
            <person name="Callol A."/>
            <person name="Pajuelo D."/>
            <person name="Ebbesson L."/>
            <person name="Teles M."/>
            <person name="MacKenzie S."/>
            <person name="Amaro C."/>
        </authorList>
    </citation>
    <scope>NUCLEOTIDE SEQUENCE</scope>
</reference>